<proteinExistence type="inferred from homology"/>
<dbReference type="OrthoDB" id="9806583at2"/>
<dbReference type="NCBIfam" id="TIGR01357">
    <property type="entry name" value="aroB"/>
    <property type="match status" value="1"/>
</dbReference>
<dbReference type="UniPathway" id="UPA00053">
    <property type="reaction ID" value="UER00085"/>
</dbReference>
<dbReference type="PIRSF" id="PIRSF001455">
    <property type="entry name" value="DHQ_synth"/>
    <property type="match status" value="1"/>
</dbReference>
<protein>
    <recommendedName>
        <fullName evidence="9 10">3-dehydroquinate synthase</fullName>
        <shortName evidence="9">DHQS</shortName>
        <ecNumber evidence="9 10">4.2.3.4</ecNumber>
    </recommendedName>
</protein>
<dbReference type="Pfam" id="PF01761">
    <property type="entry name" value="DHQ_synthase"/>
    <property type="match status" value="1"/>
</dbReference>
<comment type="subcellular location">
    <subcellularLocation>
        <location evidence="9">Cytoplasm</location>
    </subcellularLocation>
</comment>
<feature type="domain" description="3-dehydroquinate synthase N-terminal" evidence="11">
    <location>
        <begin position="70"/>
        <end position="181"/>
    </location>
</feature>
<comment type="catalytic activity">
    <reaction evidence="9">
        <text>7-phospho-2-dehydro-3-deoxy-D-arabino-heptonate = 3-dehydroquinate + phosphate</text>
        <dbReference type="Rhea" id="RHEA:21968"/>
        <dbReference type="ChEBI" id="CHEBI:32364"/>
        <dbReference type="ChEBI" id="CHEBI:43474"/>
        <dbReference type="ChEBI" id="CHEBI:58394"/>
        <dbReference type="EC" id="4.2.3.4"/>
    </reaction>
</comment>
<evidence type="ECO:0000256" key="4">
    <source>
        <dbReference type="ARBA" id="ARBA00022741"/>
    </source>
</evidence>
<evidence type="ECO:0000256" key="1">
    <source>
        <dbReference type="ARBA" id="ARBA00001911"/>
    </source>
</evidence>
<dbReference type="EMBL" id="FOHN01000018">
    <property type="protein sequence ID" value="SET38758.1"/>
    <property type="molecule type" value="Genomic_DNA"/>
</dbReference>
<evidence type="ECO:0000256" key="5">
    <source>
        <dbReference type="ARBA" id="ARBA00022833"/>
    </source>
</evidence>
<keyword evidence="3 9" id="KW-0479">Metal-binding</keyword>
<organism evidence="13 14">
    <name type="scientific">[Clostridium] polysaccharolyticum</name>
    <dbReference type="NCBI Taxonomy" id="29364"/>
    <lineage>
        <taxon>Bacteria</taxon>
        <taxon>Bacillati</taxon>
        <taxon>Bacillota</taxon>
        <taxon>Clostridia</taxon>
        <taxon>Lachnospirales</taxon>
        <taxon>Lachnospiraceae</taxon>
    </lineage>
</organism>
<dbReference type="Gene3D" id="1.20.1090.10">
    <property type="entry name" value="Dehydroquinate synthase-like - alpha domain"/>
    <property type="match status" value="1"/>
</dbReference>
<keyword evidence="8 9" id="KW-0170">Cobalt</keyword>
<feature type="domain" description="3-dehydroquinate synthase C-terminal" evidence="12">
    <location>
        <begin position="184"/>
        <end position="326"/>
    </location>
</feature>
<dbReference type="PANTHER" id="PTHR43622:SF1">
    <property type="entry name" value="3-DEHYDROQUINATE SYNTHASE"/>
    <property type="match status" value="1"/>
</dbReference>
<comment type="similarity">
    <text evidence="9">Belongs to the sugar phosphate cyclases superfamily. Dehydroquinate synthase family.</text>
</comment>
<dbReference type="FunFam" id="3.40.50.1970:FF:000007">
    <property type="entry name" value="Pentafunctional AROM polypeptide"/>
    <property type="match status" value="1"/>
</dbReference>
<dbReference type="GO" id="GO:0008652">
    <property type="term" value="P:amino acid biosynthetic process"/>
    <property type="evidence" value="ECO:0007669"/>
    <property type="project" value="UniProtKB-KW"/>
</dbReference>
<evidence type="ECO:0000256" key="9">
    <source>
        <dbReference type="HAMAP-Rule" id="MF_00110"/>
    </source>
</evidence>
<dbReference type="AlphaFoldDB" id="A0A1I0E1J8"/>
<dbReference type="EC" id="4.2.3.4" evidence="9 10"/>
<dbReference type="PANTHER" id="PTHR43622">
    <property type="entry name" value="3-DEHYDROQUINATE SYNTHASE"/>
    <property type="match status" value="1"/>
</dbReference>
<evidence type="ECO:0000256" key="8">
    <source>
        <dbReference type="ARBA" id="ARBA00023285"/>
    </source>
</evidence>
<dbReference type="InterPro" id="IPR030960">
    <property type="entry name" value="DHQS/DOIS_N"/>
</dbReference>
<dbReference type="SUPFAM" id="SSF56796">
    <property type="entry name" value="Dehydroquinate synthase-like"/>
    <property type="match status" value="1"/>
</dbReference>
<keyword evidence="5 9" id="KW-0862">Zinc</keyword>
<comment type="pathway">
    <text evidence="9">Metabolic intermediate biosynthesis; chorismate biosynthesis; chorismate from D-erythrose 4-phosphate and phosphoenolpyruvate: step 2/7.</text>
</comment>
<feature type="binding site" evidence="9">
    <location>
        <position position="145"/>
    </location>
    <ligand>
        <name>NAD(+)</name>
        <dbReference type="ChEBI" id="CHEBI:57540"/>
    </ligand>
</feature>
<evidence type="ECO:0000313" key="14">
    <source>
        <dbReference type="Proteomes" id="UP000199800"/>
    </source>
</evidence>
<feature type="binding site" evidence="9">
    <location>
        <begin position="108"/>
        <end position="112"/>
    </location>
    <ligand>
        <name>NAD(+)</name>
        <dbReference type="ChEBI" id="CHEBI:57540"/>
    </ligand>
</feature>
<dbReference type="RefSeq" id="WP_092478343.1">
    <property type="nucleotide sequence ID" value="NZ_FOHN01000018.1"/>
</dbReference>
<accession>A0A1I0E1J8</accession>
<dbReference type="GO" id="GO:0000166">
    <property type="term" value="F:nucleotide binding"/>
    <property type="evidence" value="ECO:0007669"/>
    <property type="project" value="UniProtKB-KW"/>
</dbReference>
<evidence type="ECO:0000259" key="11">
    <source>
        <dbReference type="Pfam" id="PF01761"/>
    </source>
</evidence>
<dbReference type="Pfam" id="PF24621">
    <property type="entry name" value="DHQS_C"/>
    <property type="match status" value="1"/>
</dbReference>
<dbReference type="InterPro" id="IPR056179">
    <property type="entry name" value="DHQS_C"/>
</dbReference>
<dbReference type="CDD" id="cd08195">
    <property type="entry name" value="DHQS"/>
    <property type="match status" value="1"/>
</dbReference>
<reference evidence="13 14" key="1">
    <citation type="submission" date="2016-10" db="EMBL/GenBank/DDBJ databases">
        <authorList>
            <person name="de Groot N.N."/>
        </authorList>
    </citation>
    <scope>NUCLEOTIDE SEQUENCE [LARGE SCALE GENOMIC DNA]</scope>
    <source>
        <strain evidence="13 14">DSM 1801</strain>
    </source>
</reference>
<keyword evidence="9" id="KW-0028">Amino-acid biosynthesis</keyword>
<keyword evidence="9" id="KW-0057">Aromatic amino acid biosynthesis</keyword>
<dbReference type="GO" id="GO:0009073">
    <property type="term" value="P:aromatic amino acid family biosynthetic process"/>
    <property type="evidence" value="ECO:0007669"/>
    <property type="project" value="UniProtKB-KW"/>
</dbReference>
<comment type="cofactor">
    <cofactor evidence="9">
        <name>Co(2+)</name>
        <dbReference type="ChEBI" id="CHEBI:48828"/>
    </cofactor>
    <cofactor evidence="9">
        <name>Zn(2+)</name>
        <dbReference type="ChEBI" id="CHEBI:29105"/>
    </cofactor>
    <text evidence="9">Binds 1 divalent metal cation per subunit. Can use either Co(2+) or Zn(2+).</text>
</comment>
<dbReference type="STRING" id="29364.SAMN04487772_1189"/>
<evidence type="ECO:0000256" key="10">
    <source>
        <dbReference type="NCBIfam" id="TIGR01357"/>
    </source>
</evidence>
<keyword evidence="6 9" id="KW-0520">NAD</keyword>
<evidence type="ECO:0000313" key="13">
    <source>
        <dbReference type="EMBL" id="SET38758.1"/>
    </source>
</evidence>
<comment type="function">
    <text evidence="9">Catalyzes the conversion of 3-deoxy-D-arabino-heptulosonate 7-phosphate (DAHP) to dehydroquinate (DHQ).</text>
</comment>
<dbReference type="GO" id="GO:0005737">
    <property type="term" value="C:cytoplasm"/>
    <property type="evidence" value="ECO:0007669"/>
    <property type="project" value="UniProtKB-SubCell"/>
</dbReference>
<gene>
    <name evidence="9" type="primary">aroB</name>
    <name evidence="13" type="ORF">SAMN04487772_1189</name>
</gene>
<dbReference type="InterPro" id="IPR016037">
    <property type="entry name" value="DHQ_synth_AroB"/>
</dbReference>
<evidence type="ECO:0000256" key="6">
    <source>
        <dbReference type="ARBA" id="ARBA00023027"/>
    </source>
</evidence>
<dbReference type="Proteomes" id="UP000199800">
    <property type="component" value="Unassembled WGS sequence"/>
</dbReference>
<keyword evidence="7 9" id="KW-0456">Lyase</keyword>
<dbReference type="HAMAP" id="MF_00110">
    <property type="entry name" value="DHQ_synthase"/>
    <property type="match status" value="1"/>
</dbReference>
<comment type="cofactor">
    <cofactor evidence="1 9">
        <name>NAD(+)</name>
        <dbReference type="ChEBI" id="CHEBI:57540"/>
    </cofactor>
</comment>
<dbReference type="InterPro" id="IPR030963">
    <property type="entry name" value="DHQ_synth_fam"/>
</dbReference>
<feature type="binding site" evidence="9">
    <location>
        <position position="250"/>
    </location>
    <ligand>
        <name>Zn(2+)</name>
        <dbReference type="ChEBI" id="CHEBI:29105"/>
    </ligand>
</feature>
<feature type="binding site" evidence="9">
    <location>
        <position position="154"/>
    </location>
    <ligand>
        <name>NAD(+)</name>
        <dbReference type="ChEBI" id="CHEBI:57540"/>
    </ligand>
</feature>
<dbReference type="Gene3D" id="3.40.50.1970">
    <property type="match status" value="1"/>
</dbReference>
<dbReference type="GO" id="GO:0003856">
    <property type="term" value="F:3-dehydroquinate synthase activity"/>
    <property type="evidence" value="ECO:0007669"/>
    <property type="project" value="UniProtKB-UniRule"/>
</dbReference>
<dbReference type="GO" id="GO:0046872">
    <property type="term" value="F:metal ion binding"/>
    <property type="evidence" value="ECO:0007669"/>
    <property type="project" value="UniProtKB-KW"/>
</dbReference>
<sequence>MNKVLTVSDKGKEIYNIYYEKDFSGLGEILAKFDLKKRKICIVSDTNVAEYYLEEVEAKLKECAGFVTSYVFPAGEASKNIDTVQLVYEHLILNHFDRNDMLVALGGGVVGDLTGFTAATYLRGIRFIQIPTSLLAMVDSSVGGKTGVDFMCYKNMVGAFHQPSAVYMNISALRTLTEEHYYNGFAEIVKYGMIQDAEFLSWITEHLGEIYQHEEAILQETVYKSCMFKRDIVQRDATEKGERALLNYGHTIGHSIEKNSNFSLLHGQCVALGMAAALYMNVKRGNVMEQELSAFENLLEVLKLPTKLKDMDVEKIIDGTKNDKKMEAGSIKFILLECIGKGYIDNTVTDEEMRDAINYLMNKKGN</sequence>
<feature type="binding site" evidence="9">
    <location>
        <position position="187"/>
    </location>
    <ligand>
        <name>Zn(2+)</name>
        <dbReference type="ChEBI" id="CHEBI:29105"/>
    </ligand>
</feature>
<feature type="binding site" evidence="9">
    <location>
        <position position="266"/>
    </location>
    <ligand>
        <name>Zn(2+)</name>
        <dbReference type="ChEBI" id="CHEBI:29105"/>
    </ligand>
</feature>
<name>A0A1I0E1J8_9FIRM</name>
<comment type="cofactor">
    <cofactor evidence="2">
        <name>Zn(2+)</name>
        <dbReference type="ChEBI" id="CHEBI:29105"/>
    </cofactor>
</comment>
<evidence type="ECO:0000256" key="7">
    <source>
        <dbReference type="ARBA" id="ARBA00023239"/>
    </source>
</evidence>
<evidence type="ECO:0000256" key="2">
    <source>
        <dbReference type="ARBA" id="ARBA00001947"/>
    </source>
</evidence>
<keyword evidence="4 9" id="KW-0547">Nucleotide-binding</keyword>
<evidence type="ECO:0000259" key="12">
    <source>
        <dbReference type="Pfam" id="PF24621"/>
    </source>
</evidence>
<dbReference type="InterPro" id="IPR050071">
    <property type="entry name" value="Dehydroquinate_synthase"/>
</dbReference>
<keyword evidence="14" id="KW-1185">Reference proteome</keyword>
<dbReference type="GO" id="GO:0009423">
    <property type="term" value="P:chorismate biosynthetic process"/>
    <property type="evidence" value="ECO:0007669"/>
    <property type="project" value="UniProtKB-UniRule"/>
</dbReference>
<feature type="binding site" evidence="9">
    <location>
        <begin position="132"/>
        <end position="133"/>
    </location>
    <ligand>
        <name>NAD(+)</name>
        <dbReference type="ChEBI" id="CHEBI:57540"/>
    </ligand>
</feature>
<evidence type="ECO:0000256" key="3">
    <source>
        <dbReference type="ARBA" id="ARBA00022723"/>
    </source>
</evidence>
<comment type="caution">
    <text evidence="9">Lacks conserved residue(s) required for the propagation of feature annotation.</text>
</comment>
<keyword evidence="9" id="KW-0963">Cytoplasm</keyword>